<dbReference type="Pfam" id="PF01381">
    <property type="entry name" value="HTH_3"/>
    <property type="match status" value="1"/>
</dbReference>
<dbReference type="PROSITE" id="PS50943">
    <property type="entry name" value="HTH_CROC1"/>
    <property type="match status" value="1"/>
</dbReference>
<dbReference type="RefSeq" id="WP_111926490.1">
    <property type="nucleotide sequence ID" value="NZ_CP028149.1"/>
</dbReference>
<dbReference type="EMBL" id="UAWG01000012">
    <property type="protein sequence ID" value="SQB60041.1"/>
    <property type="molecule type" value="Genomic_DNA"/>
</dbReference>
<evidence type="ECO:0000256" key="2">
    <source>
        <dbReference type="SAM" id="Coils"/>
    </source>
</evidence>
<sequence>MEFNSLGNNIKKYRNQIGLTQKELGEKILKSEISIRKYESGKINIPPSTLFELCKIFNVTLGTLLGNDVNLYIKNNTKYEKDLLEILVSQTNDIINEQNNTISDQRKTISELYSATKEFIEFGKSWREEYLNTTSTPEGLLHVILDYLLDNDLYYTAMSFPEKDKPNDPELPYFKNSEIKNIIEKVCNLVITEIDKIESFNISVHRKTLQITKYILENNNIEFNKKSFDELYEKLENENEISKNNNITPLPKKEKQIWEEEGKEYLMPKASHDKEGDFTEEDYKHDDDLMNDEDIWK</sequence>
<dbReference type="InterPro" id="IPR010982">
    <property type="entry name" value="Lambda_DNA-bd_dom_sf"/>
</dbReference>
<gene>
    <name evidence="5" type="ORF">NCTC10719_01594</name>
</gene>
<keyword evidence="1 5" id="KW-0238">DNA-binding</keyword>
<dbReference type="CDD" id="cd00093">
    <property type="entry name" value="HTH_XRE"/>
    <property type="match status" value="1"/>
</dbReference>
<organism evidence="5 6">
    <name type="scientific">Clostridium perfringens</name>
    <dbReference type="NCBI Taxonomy" id="1502"/>
    <lineage>
        <taxon>Bacteria</taxon>
        <taxon>Bacillati</taxon>
        <taxon>Bacillota</taxon>
        <taxon>Clostridia</taxon>
        <taxon>Eubacteriales</taxon>
        <taxon>Clostridiaceae</taxon>
        <taxon>Clostridium</taxon>
    </lineage>
</organism>
<dbReference type="Proteomes" id="UP000249986">
    <property type="component" value="Unassembled WGS sequence"/>
</dbReference>
<dbReference type="PANTHER" id="PTHR46558">
    <property type="entry name" value="TRACRIPTIONAL REGULATORY PROTEIN-RELATED-RELATED"/>
    <property type="match status" value="1"/>
</dbReference>
<feature type="region of interest" description="Disordered" evidence="3">
    <location>
        <begin position="265"/>
        <end position="297"/>
    </location>
</feature>
<feature type="domain" description="HTH cro/C1-type" evidence="4">
    <location>
        <begin position="10"/>
        <end position="64"/>
    </location>
</feature>
<evidence type="ECO:0000256" key="1">
    <source>
        <dbReference type="ARBA" id="ARBA00023125"/>
    </source>
</evidence>
<keyword evidence="2" id="KW-0175">Coiled coil</keyword>
<evidence type="ECO:0000256" key="3">
    <source>
        <dbReference type="SAM" id="MobiDB-lite"/>
    </source>
</evidence>
<dbReference type="SUPFAM" id="SSF47413">
    <property type="entry name" value="lambda repressor-like DNA-binding domains"/>
    <property type="match status" value="1"/>
</dbReference>
<proteinExistence type="predicted"/>
<evidence type="ECO:0000313" key="6">
    <source>
        <dbReference type="Proteomes" id="UP000249986"/>
    </source>
</evidence>
<reference evidence="5 6" key="1">
    <citation type="submission" date="2018-06" db="EMBL/GenBank/DDBJ databases">
        <authorList>
            <consortium name="Pathogen Informatics"/>
            <person name="Doyle S."/>
        </authorList>
    </citation>
    <scope>NUCLEOTIDE SEQUENCE [LARGE SCALE GENOMIC DNA]</scope>
    <source>
        <strain evidence="5 6">NCTC10719</strain>
    </source>
</reference>
<feature type="coiled-coil region" evidence="2">
    <location>
        <begin position="218"/>
        <end position="245"/>
    </location>
</feature>
<name>A0A2X2Y9H8_CLOPF</name>
<dbReference type="InterPro" id="IPR001387">
    <property type="entry name" value="Cro/C1-type_HTH"/>
</dbReference>
<dbReference type="Gene3D" id="1.10.260.40">
    <property type="entry name" value="lambda repressor-like DNA-binding domains"/>
    <property type="match status" value="1"/>
</dbReference>
<evidence type="ECO:0000259" key="4">
    <source>
        <dbReference type="PROSITE" id="PS50943"/>
    </source>
</evidence>
<dbReference type="AlphaFoldDB" id="A0A2X2Y9H8"/>
<protein>
    <submittedName>
        <fullName evidence="5">DNA-binding protein</fullName>
    </submittedName>
</protein>
<dbReference type="GO" id="GO:0003677">
    <property type="term" value="F:DNA binding"/>
    <property type="evidence" value="ECO:0007669"/>
    <property type="project" value="UniProtKB-KW"/>
</dbReference>
<dbReference type="PANTHER" id="PTHR46558:SF4">
    <property type="entry name" value="DNA-BIDING PHAGE PROTEIN"/>
    <property type="match status" value="1"/>
</dbReference>
<evidence type="ECO:0000313" key="5">
    <source>
        <dbReference type="EMBL" id="SQB60041.1"/>
    </source>
</evidence>
<dbReference type="SMART" id="SM00530">
    <property type="entry name" value="HTH_XRE"/>
    <property type="match status" value="1"/>
</dbReference>
<accession>A0A2X2Y9H8</accession>